<reference evidence="1 2" key="1">
    <citation type="submission" date="2021-06" db="EMBL/GenBank/DDBJ databases">
        <authorList>
            <person name="Kallberg Y."/>
            <person name="Tangrot J."/>
            <person name="Rosling A."/>
        </authorList>
    </citation>
    <scope>NUCLEOTIDE SEQUENCE [LARGE SCALE GENOMIC DNA]</scope>
    <source>
        <strain evidence="1 2">120-4 pot B 10/14</strain>
    </source>
</reference>
<keyword evidence="2" id="KW-1185">Reference proteome</keyword>
<comment type="caution">
    <text evidence="1">The sequence shown here is derived from an EMBL/GenBank/DDBJ whole genome shotgun (WGS) entry which is preliminary data.</text>
</comment>
<feature type="non-terminal residue" evidence="1">
    <location>
        <position position="39"/>
    </location>
</feature>
<proteinExistence type="predicted"/>
<protein>
    <submittedName>
        <fullName evidence="1">39812_t:CDS:1</fullName>
    </submittedName>
</protein>
<dbReference type="EMBL" id="CAJVQB010050105">
    <property type="protein sequence ID" value="CAG8834766.1"/>
    <property type="molecule type" value="Genomic_DNA"/>
</dbReference>
<evidence type="ECO:0000313" key="1">
    <source>
        <dbReference type="EMBL" id="CAG8834766.1"/>
    </source>
</evidence>
<accession>A0ABN7WLF8</accession>
<gene>
    <name evidence="1" type="ORF">GMARGA_LOCUS32232</name>
</gene>
<sequence length="39" mass="4120">DFEHNLHKVLINISEKALSNLNVGALGSITLMCLAIGGL</sequence>
<organism evidence="1 2">
    <name type="scientific">Gigaspora margarita</name>
    <dbReference type="NCBI Taxonomy" id="4874"/>
    <lineage>
        <taxon>Eukaryota</taxon>
        <taxon>Fungi</taxon>
        <taxon>Fungi incertae sedis</taxon>
        <taxon>Mucoromycota</taxon>
        <taxon>Glomeromycotina</taxon>
        <taxon>Glomeromycetes</taxon>
        <taxon>Diversisporales</taxon>
        <taxon>Gigasporaceae</taxon>
        <taxon>Gigaspora</taxon>
    </lineage>
</organism>
<feature type="non-terminal residue" evidence="1">
    <location>
        <position position="1"/>
    </location>
</feature>
<evidence type="ECO:0000313" key="2">
    <source>
        <dbReference type="Proteomes" id="UP000789901"/>
    </source>
</evidence>
<name>A0ABN7WLF8_GIGMA</name>
<dbReference type="Proteomes" id="UP000789901">
    <property type="component" value="Unassembled WGS sequence"/>
</dbReference>